<feature type="domain" description="Sugar phosphate transporter" evidence="3">
    <location>
        <begin position="133"/>
        <end position="273"/>
    </location>
</feature>
<feature type="transmembrane region" description="Helical" evidence="2">
    <location>
        <begin position="121"/>
        <end position="141"/>
    </location>
</feature>
<keyword evidence="2" id="KW-0812">Transmembrane</keyword>
<dbReference type="EMBL" id="GL883021">
    <property type="protein sequence ID" value="EGG16888.1"/>
    <property type="molecule type" value="Genomic_DNA"/>
</dbReference>
<dbReference type="GeneID" id="14868778"/>
<proteinExistence type="predicted"/>
<feature type="region of interest" description="Disordered" evidence="1">
    <location>
        <begin position="1"/>
        <end position="73"/>
    </location>
</feature>
<reference evidence="5" key="1">
    <citation type="journal article" date="2011" name="Genome Res.">
        <title>Phylogeny-wide analysis of social amoeba genomes highlights ancient origins for complex intercellular communication.</title>
        <authorList>
            <person name="Heidel A.J."/>
            <person name="Lawal H.M."/>
            <person name="Felder M."/>
            <person name="Schilde C."/>
            <person name="Helps N.R."/>
            <person name="Tunggal B."/>
            <person name="Rivero F."/>
            <person name="John U."/>
            <person name="Schleicher M."/>
            <person name="Eichinger L."/>
            <person name="Platzer M."/>
            <person name="Noegel A.A."/>
            <person name="Schaap P."/>
            <person name="Gloeckner G."/>
        </authorList>
    </citation>
    <scope>NUCLEOTIDE SEQUENCE [LARGE SCALE GENOMIC DNA]</scope>
    <source>
        <strain evidence="5">SH3</strain>
    </source>
</reference>
<dbReference type="KEGG" id="dfa:DFA_07869"/>
<dbReference type="OrthoDB" id="18894at2759"/>
<evidence type="ECO:0000313" key="5">
    <source>
        <dbReference type="Proteomes" id="UP000007797"/>
    </source>
</evidence>
<gene>
    <name evidence="4" type="ORF">DFA_07869</name>
</gene>
<keyword evidence="2" id="KW-0472">Membrane</keyword>
<feature type="compositionally biased region" description="Acidic residues" evidence="1">
    <location>
        <begin position="50"/>
        <end position="61"/>
    </location>
</feature>
<evidence type="ECO:0000256" key="1">
    <source>
        <dbReference type="SAM" id="MobiDB-lite"/>
    </source>
</evidence>
<organism evidence="4 5">
    <name type="scientific">Cavenderia fasciculata</name>
    <name type="common">Slime mold</name>
    <name type="synonym">Dictyostelium fasciculatum</name>
    <dbReference type="NCBI Taxonomy" id="261658"/>
    <lineage>
        <taxon>Eukaryota</taxon>
        <taxon>Amoebozoa</taxon>
        <taxon>Evosea</taxon>
        <taxon>Eumycetozoa</taxon>
        <taxon>Dictyostelia</taxon>
        <taxon>Acytosteliales</taxon>
        <taxon>Cavenderiaceae</taxon>
        <taxon>Cavenderia</taxon>
    </lineage>
</organism>
<name>F4Q3S2_CACFS</name>
<dbReference type="AlphaFoldDB" id="F4Q3S2"/>
<evidence type="ECO:0000259" key="3">
    <source>
        <dbReference type="Pfam" id="PF03151"/>
    </source>
</evidence>
<protein>
    <recommendedName>
        <fullName evidence="3">Sugar phosphate transporter domain-containing protein</fullName>
    </recommendedName>
</protein>
<dbReference type="Proteomes" id="UP000007797">
    <property type="component" value="Unassembled WGS sequence"/>
</dbReference>
<keyword evidence="5" id="KW-1185">Reference proteome</keyword>
<dbReference type="InterPro" id="IPR004853">
    <property type="entry name" value="Sugar_P_trans_dom"/>
</dbReference>
<dbReference type="Pfam" id="PF03151">
    <property type="entry name" value="TPT"/>
    <property type="match status" value="1"/>
</dbReference>
<keyword evidence="2" id="KW-1133">Transmembrane helix</keyword>
<dbReference type="RefSeq" id="XP_004355362.1">
    <property type="nucleotide sequence ID" value="XM_004355310.1"/>
</dbReference>
<feature type="compositionally biased region" description="Low complexity" evidence="1">
    <location>
        <begin position="1"/>
        <end position="10"/>
    </location>
</feature>
<evidence type="ECO:0000256" key="2">
    <source>
        <dbReference type="SAM" id="Phobius"/>
    </source>
</evidence>
<sequence>MNNNNNNNNNKGGGGRGEDEEEKLLKSNRVVGDSSSSSNGSSSSSNDHVDIDDDSSSEDGEEKPLLSLEDENNIITTTDSQTPIYVYDEEDSYDIRSSASHLDSSINANILDHKKNHSSKLLLFQIYSTVLAILYLSTSAVLPLLSKQIFINYDYPLTSSLLQTVGASILLLVFNIIQYYHNKGDLLPKSYITDHNFLSKAILMLPVSICFAIVISLTNIGISMVPVNFHIIFKSTNIIWVVIFSFIVHREKPTISILISIAFLMGGTIMVSLVFSGQQESSFCAEGSLVILLPLLAIEHVKGFSTLVQLPYTTILLVIAGIFVTIVFQATTVGLIKSLYVITVGTVTQLQIIPQILLSVTSVKDHPTNMQQSDNTPLSLLPWVIQSEIIYIVCNYRRNRGQREIKLSDVYHVAGVSRKWRNASKVSLTLCQRFIFGQEDLEVYRRRHSDNSLSSALSLLSGPHHTIDVDLSKHSPIFQTHFNFQYAQTNLDWFIDTIINKMPYFNFIDVHKDIVCRWVSLIKGHGKILALPSLKKLSFGRIDVNWPLFLFHHLQELDIDIGPYTTTEICSFLNHCHTLKSLIIDNSNDNKIDIDKVFSSIPRTLTKLSWSVHDKDNQVSDNPNTNPLPFHLLPSTIRHLLIWSIYQSSTREYYDFVLANSVHTIVHYSQDTYLYSDQSTHECINFLVSSPSSPIKHIYHIVTSNNPTTTTTTTITENETIVVVPPLLEELELWILKGESVYEIFECLFRQANVGGQGPLLPNLHTLTIKCMNQGSEHFPYHLGAFIRSSQSLAIIDIEVPFFYNKSTRFDSIKRFLDSVANSHSVELVYIRFVQGPTLPKFDNFDKKNFVGRLKQLLQDFKNNSLELHYKDNLITINNK</sequence>
<feature type="transmembrane region" description="Helical" evidence="2">
    <location>
        <begin position="201"/>
        <end position="225"/>
    </location>
</feature>
<dbReference type="InterPro" id="IPR037185">
    <property type="entry name" value="EmrE-like"/>
</dbReference>
<accession>F4Q3S2</accession>
<feature type="transmembrane region" description="Helical" evidence="2">
    <location>
        <begin position="255"/>
        <end position="275"/>
    </location>
</feature>
<feature type="compositionally biased region" description="Low complexity" evidence="1">
    <location>
        <begin position="27"/>
        <end position="46"/>
    </location>
</feature>
<feature type="transmembrane region" description="Helical" evidence="2">
    <location>
        <begin position="310"/>
        <end position="328"/>
    </location>
</feature>
<feature type="transmembrane region" description="Helical" evidence="2">
    <location>
        <begin position="161"/>
        <end position="180"/>
    </location>
</feature>
<dbReference type="SUPFAM" id="SSF103481">
    <property type="entry name" value="Multidrug resistance efflux transporter EmrE"/>
    <property type="match status" value="1"/>
</dbReference>
<evidence type="ECO:0000313" key="4">
    <source>
        <dbReference type="EMBL" id="EGG16888.1"/>
    </source>
</evidence>
<feature type="transmembrane region" description="Helical" evidence="2">
    <location>
        <begin position="231"/>
        <end position="248"/>
    </location>
</feature>